<proteinExistence type="inferred from homology"/>
<comment type="similarity">
    <text evidence="1 2">Belongs to the anti-sigma-factor antagonist family.</text>
</comment>
<dbReference type="InterPro" id="IPR036513">
    <property type="entry name" value="STAS_dom_sf"/>
</dbReference>
<dbReference type="NCBIfam" id="TIGR00377">
    <property type="entry name" value="ant_ant_sig"/>
    <property type="match status" value="1"/>
</dbReference>
<dbReference type="CDD" id="cd07043">
    <property type="entry name" value="STAS_anti-anti-sigma_factors"/>
    <property type="match status" value="1"/>
</dbReference>
<evidence type="ECO:0000313" key="5">
    <source>
        <dbReference type="Proteomes" id="UP000324143"/>
    </source>
</evidence>
<gene>
    <name evidence="4" type="ORF">FXF47_07670</name>
</gene>
<accession>A0A5D0MGW8</accession>
<dbReference type="InterPro" id="IPR003658">
    <property type="entry name" value="Anti-sigma_ant"/>
</dbReference>
<evidence type="ECO:0000259" key="3">
    <source>
        <dbReference type="PROSITE" id="PS50801"/>
    </source>
</evidence>
<dbReference type="EMBL" id="VSIX01000086">
    <property type="protein sequence ID" value="TYB30741.1"/>
    <property type="molecule type" value="Genomic_DNA"/>
</dbReference>
<dbReference type="Proteomes" id="UP000324143">
    <property type="component" value="Unassembled WGS sequence"/>
</dbReference>
<keyword evidence="5" id="KW-1185">Reference proteome</keyword>
<evidence type="ECO:0000256" key="1">
    <source>
        <dbReference type="ARBA" id="ARBA00009013"/>
    </source>
</evidence>
<dbReference type="Pfam" id="PF01740">
    <property type="entry name" value="STAS"/>
    <property type="match status" value="1"/>
</dbReference>
<evidence type="ECO:0000313" key="4">
    <source>
        <dbReference type="EMBL" id="TYB30741.1"/>
    </source>
</evidence>
<dbReference type="GO" id="GO:0043856">
    <property type="term" value="F:anti-sigma factor antagonist activity"/>
    <property type="evidence" value="ECO:0007669"/>
    <property type="project" value="InterPro"/>
</dbReference>
<name>A0A5D0MGW8_9BACT</name>
<organism evidence="4 5">
    <name type="scientific">Candidatus Mcinerneyibacterium aminivorans</name>
    <dbReference type="NCBI Taxonomy" id="2703815"/>
    <lineage>
        <taxon>Bacteria</taxon>
        <taxon>Candidatus Macinerneyibacteriota</taxon>
        <taxon>Candidatus Mcinerneyibacteria</taxon>
        <taxon>Candidatus Mcinerneyibacteriales</taxon>
        <taxon>Candidatus Mcinerneyibacteriaceae</taxon>
        <taxon>Candidatus Mcinerneyibacterium</taxon>
    </lineage>
</organism>
<dbReference type="PROSITE" id="PS50801">
    <property type="entry name" value="STAS"/>
    <property type="match status" value="1"/>
</dbReference>
<evidence type="ECO:0000256" key="2">
    <source>
        <dbReference type="RuleBase" id="RU003749"/>
    </source>
</evidence>
<dbReference type="InterPro" id="IPR002645">
    <property type="entry name" value="STAS_dom"/>
</dbReference>
<protein>
    <recommendedName>
        <fullName evidence="2">Anti-sigma factor antagonist</fullName>
    </recommendedName>
</protein>
<dbReference type="SUPFAM" id="SSF52091">
    <property type="entry name" value="SpoIIaa-like"/>
    <property type="match status" value="1"/>
</dbReference>
<dbReference type="AlphaFoldDB" id="A0A5D0MGW8"/>
<dbReference type="Gene3D" id="3.30.750.24">
    <property type="entry name" value="STAS domain"/>
    <property type="match status" value="1"/>
</dbReference>
<sequence length="108" mass="12268">MQIESEKIKNNYAILYLKGKLDSNAENIIKEEANKFIKDKKNIIMDLSKISYINSSGLGILVSVLKKAKSENLKLHLVNLQSYVEELINSSQLDRIFSIKNNIKDVIG</sequence>
<reference evidence="4" key="1">
    <citation type="submission" date="2019-08" db="EMBL/GenBank/DDBJ databases">
        <title>Genomic characterization of a novel candidate phylum (ARYD3) from a high temperature, high salinity tertiary oil reservoir in north central Oklahoma, USA.</title>
        <authorList>
            <person name="Youssef N.H."/>
            <person name="Yadav A."/>
            <person name="Elshahed M.S."/>
        </authorList>
    </citation>
    <scope>NUCLEOTIDE SEQUENCE [LARGE SCALE GENOMIC DNA]</scope>
    <source>
        <strain evidence="4">ARYD3</strain>
    </source>
</reference>
<dbReference type="PANTHER" id="PTHR33495:SF2">
    <property type="entry name" value="ANTI-SIGMA FACTOR ANTAGONIST TM_1081-RELATED"/>
    <property type="match status" value="1"/>
</dbReference>
<feature type="domain" description="STAS" evidence="3">
    <location>
        <begin position="2"/>
        <end position="108"/>
    </location>
</feature>
<comment type="caution">
    <text evidence="4">The sequence shown here is derived from an EMBL/GenBank/DDBJ whole genome shotgun (WGS) entry which is preliminary data.</text>
</comment>
<dbReference type="PANTHER" id="PTHR33495">
    <property type="entry name" value="ANTI-SIGMA FACTOR ANTAGONIST TM_1081-RELATED-RELATED"/>
    <property type="match status" value="1"/>
</dbReference>